<dbReference type="OrthoDB" id="9981535at2"/>
<reference evidence="3 4" key="1">
    <citation type="journal article" date="2014" name="Genome Announc.">
        <title>Draft Genome Sequence of Streptomyces fradiae ATCC 19609, a Strain Highly Sensitive to Antibiotics.</title>
        <authorList>
            <person name="Bekker O.B."/>
            <person name="Klimina K.M."/>
            <person name="Vatlin A.A."/>
            <person name="Zakharevich N.V."/>
            <person name="Kasianov A.S."/>
            <person name="Danilenko V.N."/>
        </authorList>
    </citation>
    <scope>NUCLEOTIDE SEQUENCE [LARGE SCALE GENOMIC DNA]</scope>
    <source>
        <strain evidence="3 4">ATCC 19609</strain>
    </source>
</reference>
<feature type="compositionally biased region" description="Basic and acidic residues" evidence="1">
    <location>
        <begin position="91"/>
        <end position="101"/>
    </location>
</feature>
<evidence type="ECO:0000313" key="4">
    <source>
        <dbReference type="Proteomes" id="UP000028058"/>
    </source>
</evidence>
<proteinExistence type="predicted"/>
<name>A0A420V2U3_9ACTN</name>
<feature type="region of interest" description="Disordered" evidence="1">
    <location>
        <begin position="86"/>
        <end position="112"/>
    </location>
</feature>
<sequence>MDRIDVLVTLVAALALAVVAWSNPLQKLPFWAFLLLCVVFHPVGTWLFSALEAAAGSGGSLAEWTFTCSMNVLFAALAVMTRRGVRSYRSSRADRQGERNPSRRTAGVPRRR</sequence>
<comment type="caution">
    <text evidence="3">The sequence shown here is derived from an EMBL/GenBank/DDBJ whole genome shotgun (WGS) entry which is preliminary data.</text>
</comment>
<dbReference type="Proteomes" id="UP000028058">
    <property type="component" value="Unassembled WGS sequence"/>
</dbReference>
<feature type="transmembrane region" description="Helical" evidence="2">
    <location>
        <begin position="30"/>
        <end position="49"/>
    </location>
</feature>
<keyword evidence="2" id="KW-0472">Membrane</keyword>
<organism evidence="3 4">
    <name type="scientific">Streptomyces xinghaiensis</name>
    <dbReference type="NCBI Taxonomy" id="1038928"/>
    <lineage>
        <taxon>Bacteria</taxon>
        <taxon>Bacillati</taxon>
        <taxon>Actinomycetota</taxon>
        <taxon>Actinomycetes</taxon>
        <taxon>Kitasatosporales</taxon>
        <taxon>Streptomycetaceae</taxon>
        <taxon>Streptomyces</taxon>
    </lineage>
</organism>
<keyword evidence="2" id="KW-1133">Transmembrane helix</keyword>
<protein>
    <submittedName>
        <fullName evidence="3">Uncharacterized protein</fullName>
    </submittedName>
</protein>
<evidence type="ECO:0000256" key="1">
    <source>
        <dbReference type="SAM" id="MobiDB-lite"/>
    </source>
</evidence>
<dbReference type="AlphaFoldDB" id="A0A420V2U3"/>
<gene>
    <name evidence="3" type="ORF">SFRA_014605</name>
</gene>
<dbReference type="RefSeq" id="WP_043460722.1">
    <property type="nucleotide sequence ID" value="NZ_CP134822.1"/>
</dbReference>
<evidence type="ECO:0000313" key="3">
    <source>
        <dbReference type="EMBL" id="RKM95306.1"/>
    </source>
</evidence>
<keyword evidence="2" id="KW-0812">Transmembrane</keyword>
<keyword evidence="4" id="KW-1185">Reference proteome</keyword>
<feature type="transmembrane region" description="Helical" evidence="2">
    <location>
        <begin position="61"/>
        <end position="80"/>
    </location>
</feature>
<evidence type="ECO:0000256" key="2">
    <source>
        <dbReference type="SAM" id="Phobius"/>
    </source>
</evidence>
<accession>A0A420V2U3</accession>
<dbReference type="EMBL" id="JNAD02000006">
    <property type="protein sequence ID" value="RKM95306.1"/>
    <property type="molecule type" value="Genomic_DNA"/>
</dbReference>